<evidence type="ECO:0000256" key="4">
    <source>
        <dbReference type="ARBA" id="ARBA00022840"/>
    </source>
</evidence>
<keyword evidence="11" id="KW-1185">Reference proteome</keyword>
<dbReference type="Pfam" id="PF03477">
    <property type="entry name" value="ATP-cone"/>
    <property type="match status" value="1"/>
</dbReference>
<dbReference type="InterPro" id="IPR055173">
    <property type="entry name" value="NrdR-like_N"/>
</dbReference>
<keyword evidence="2 8" id="KW-0547">Nucleotide-binding</keyword>
<dbReference type="InterPro" id="IPR005144">
    <property type="entry name" value="ATP-cone_dom"/>
</dbReference>
<gene>
    <name evidence="8" type="primary">nrdR</name>
    <name evidence="10" type="ORF">SAMN02910344_02054</name>
</gene>
<protein>
    <recommendedName>
        <fullName evidence="8">Transcriptional repressor NrdR</fullName>
    </recommendedName>
</protein>
<dbReference type="GO" id="GO:0045892">
    <property type="term" value="P:negative regulation of DNA-templated transcription"/>
    <property type="evidence" value="ECO:0007669"/>
    <property type="project" value="UniProtKB-UniRule"/>
</dbReference>
<reference evidence="10 11" key="1">
    <citation type="submission" date="2016-10" db="EMBL/GenBank/DDBJ databases">
        <authorList>
            <person name="Varghese N."/>
            <person name="Submissions S."/>
        </authorList>
    </citation>
    <scope>NUCLEOTIDE SEQUENCE [LARGE SCALE GENOMIC DNA]</scope>
    <source>
        <strain evidence="10 11">DSM 1361</strain>
    </source>
</reference>
<dbReference type="HAMAP" id="MF_00440">
    <property type="entry name" value="NrdR"/>
    <property type="match status" value="1"/>
</dbReference>
<name>A0A662ZL21_9GAMM</name>
<keyword evidence="1 8" id="KW-0678">Repressor</keyword>
<keyword evidence="6 8" id="KW-0238">DNA-binding</keyword>
<dbReference type="Pfam" id="PF22811">
    <property type="entry name" value="Zn_ribbon_NrdR"/>
    <property type="match status" value="1"/>
</dbReference>
<dbReference type="EMBL" id="FOXF01000055">
    <property type="protein sequence ID" value="SFP68326.1"/>
    <property type="molecule type" value="Genomic_DNA"/>
</dbReference>
<dbReference type="PROSITE" id="PS51161">
    <property type="entry name" value="ATP_CONE"/>
    <property type="match status" value="1"/>
</dbReference>
<dbReference type="PANTHER" id="PTHR30455:SF2">
    <property type="entry name" value="TRANSCRIPTIONAL REPRESSOR NRDR"/>
    <property type="match status" value="1"/>
</dbReference>
<keyword evidence="8" id="KW-0862">Zinc</keyword>
<sequence length="151" mass="17541">MRCPFCDAEDTKVIDTRVSSEGFQVRRRRQCLSCNERFTTFEQPEITMPTIIKSNGIKQPFNEEKIRAGMLRALEKRSIGTEQVDNAINRIKTKLRSSKLKEIPSNLIGKMVMEELENLDPVAYIRFASVYLSFKNLKDFSKEISKLEKQM</sequence>
<feature type="domain" description="ATP-cone" evidence="9">
    <location>
        <begin position="49"/>
        <end position="139"/>
    </location>
</feature>
<evidence type="ECO:0000256" key="8">
    <source>
        <dbReference type="HAMAP-Rule" id="MF_00440"/>
    </source>
</evidence>
<evidence type="ECO:0000256" key="3">
    <source>
        <dbReference type="ARBA" id="ARBA00022771"/>
    </source>
</evidence>
<comment type="cofactor">
    <cofactor evidence="8">
        <name>Zn(2+)</name>
        <dbReference type="ChEBI" id="CHEBI:29105"/>
    </cofactor>
    <text evidence="8">Binds 1 zinc ion.</text>
</comment>
<feature type="zinc finger region" evidence="8">
    <location>
        <begin position="3"/>
        <end position="34"/>
    </location>
</feature>
<dbReference type="Proteomes" id="UP000243745">
    <property type="component" value="Unassembled WGS sequence"/>
</dbReference>
<evidence type="ECO:0000256" key="6">
    <source>
        <dbReference type="ARBA" id="ARBA00023125"/>
    </source>
</evidence>
<dbReference type="GO" id="GO:0003677">
    <property type="term" value="F:DNA binding"/>
    <property type="evidence" value="ECO:0007669"/>
    <property type="project" value="UniProtKB-KW"/>
</dbReference>
<dbReference type="AlphaFoldDB" id="A0A662ZL21"/>
<organism evidence="10 11">
    <name type="scientific">Ruminobacter amylophilus</name>
    <dbReference type="NCBI Taxonomy" id="867"/>
    <lineage>
        <taxon>Bacteria</taxon>
        <taxon>Pseudomonadati</taxon>
        <taxon>Pseudomonadota</taxon>
        <taxon>Gammaproteobacteria</taxon>
        <taxon>Aeromonadales</taxon>
        <taxon>Succinivibrionaceae</taxon>
        <taxon>Ruminobacter</taxon>
    </lineage>
</organism>
<dbReference type="InterPro" id="IPR003796">
    <property type="entry name" value="RNR_NrdR-like"/>
</dbReference>
<evidence type="ECO:0000256" key="1">
    <source>
        <dbReference type="ARBA" id="ARBA00022491"/>
    </source>
</evidence>
<evidence type="ECO:0000313" key="11">
    <source>
        <dbReference type="Proteomes" id="UP000243745"/>
    </source>
</evidence>
<dbReference type="RefSeq" id="WP_031579987.1">
    <property type="nucleotide sequence ID" value="NZ_FOXF01000055.1"/>
</dbReference>
<dbReference type="NCBIfam" id="TIGR00244">
    <property type="entry name" value="transcriptional regulator NrdR"/>
    <property type="match status" value="1"/>
</dbReference>
<evidence type="ECO:0000256" key="5">
    <source>
        <dbReference type="ARBA" id="ARBA00023015"/>
    </source>
</evidence>
<evidence type="ECO:0000256" key="2">
    <source>
        <dbReference type="ARBA" id="ARBA00022741"/>
    </source>
</evidence>
<keyword evidence="8" id="KW-0479">Metal-binding</keyword>
<comment type="function">
    <text evidence="8">Negatively regulates transcription of bacterial ribonucleotide reductase nrd genes and operons by binding to NrdR-boxes.</text>
</comment>
<keyword evidence="3 8" id="KW-0863">Zinc-finger</keyword>
<keyword evidence="4 8" id="KW-0067">ATP-binding</keyword>
<accession>A0A662ZL21</accession>
<keyword evidence="7 8" id="KW-0804">Transcription</keyword>
<keyword evidence="5 8" id="KW-0805">Transcription regulation</keyword>
<dbReference type="PANTHER" id="PTHR30455">
    <property type="entry name" value="TRANSCRIPTIONAL REPRESSOR NRDR"/>
    <property type="match status" value="1"/>
</dbReference>
<dbReference type="GO" id="GO:0008270">
    <property type="term" value="F:zinc ion binding"/>
    <property type="evidence" value="ECO:0007669"/>
    <property type="project" value="UniProtKB-UniRule"/>
</dbReference>
<comment type="similarity">
    <text evidence="8">Belongs to the NrdR family.</text>
</comment>
<evidence type="ECO:0000313" key="10">
    <source>
        <dbReference type="EMBL" id="SFP68326.1"/>
    </source>
</evidence>
<evidence type="ECO:0000259" key="9">
    <source>
        <dbReference type="PROSITE" id="PS51161"/>
    </source>
</evidence>
<evidence type="ECO:0000256" key="7">
    <source>
        <dbReference type="ARBA" id="ARBA00023163"/>
    </source>
</evidence>
<dbReference type="GO" id="GO:0005524">
    <property type="term" value="F:ATP binding"/>
    <property type="evidence" value="ECO:0007669"/>
    <property type="project" value="UniProtKB-UniRule"/>
</dbReference>
<proteinExistence type="inferred from homology"/>
<dbReference type="OrthoDB" id="9807461at2"/>